<sequence length="176" mass="20276">MQPILSKFVSLRPPARHARSIFSYGMAERPKSAKIQLPPPGDGKGYWHYERDFSRDLRYSKPQLKANNFLGVLLEGFNHKDLYLLLALPITAVILGAYVTLRSAFKIELWIDRTTYTPPWDWARVHNKYWKMPTQLYDPAGVTHERLSTMEKLEDGLVEAAQKRGTRDGRGYLVGK</sequence>
<feature type="transmembrane region" description="Helical" evidence="1">
    <location>
        <begin position="82"/>
        <end position="101"/>
    </location>
</feature>
<dbReference type="AlphaFoldDB" id="A0A914H1Y9"/>
<proteinExistence type="predicted"/>
<keyword evidence="1" id="KW-1133">Transmembrane helix</keyword>
<organism evidence="2 3">
    <name type="scientific">Globodera rostochiensis</name>
    <name type="common">Golden nematode worm</name>
    <name type="synonym">Heterodera rostochiensis</name>
    <dbReference type="NCBI Taxonomy" id="31243"/>
    <lineage>
        <taxon>Eukaryota</taxon>
        <taxon>Metazoa</taxon>
        <taxon>Ecdysozoa</taxon>
        <taxon>Nematoda</taxon>
        <taxon>Chromadorea</taxon>
        <taxon>Rhabditida</taxon>
        <taxon>Tylenchina</taxon>
        <taxon>Tylenchomorpha</taxon>
        <taxon>Tylenchoidea</taxon>
        <taxon>Heteroderidae</taxon>
        <taxon>Heteroderinae</taxon>
        <taxon>Globodera</taxon>
    </lineage>
</organism>
<reference evidence="3" key="1">
    <citation type="submission" date="2022-11" db="UniProtKB">
        <authorList>
            <consortium name="WormBaseParasite"/>
        </authorList>
    </citation>
    <scope>IDENTIFICATION</scope>
</reference>
<dbReference type="WBParaSite" id="Gr19_v10_g1340.t1">
    <property type="protein sequence ID" value="Gr19_v10_g1340.t1"/>
    <property type="gene ID" value="Gr19_v10_g1340"/>
</dbReference>
<name>A0A914H1Y9_GLORO</name>
<keyword evidence="2" id="KW-1185">Reference proteome</keyword>
<evidence type="ECO:0000313" key="2">
    <source>
        <dbReference type="Proteomes" id="UP000887572"/>
    </source>
</evidence>
<accession>A0A914H1Y9</accession>
<protein>
    <submittedName>
        <fullName evidence="3">Uncharacterized protein</fullName>
    </submittedName>
</protein>
<keyword evidence="1" id="KW-0812">Transmembrane</keyword>
<evidence type="ECO:0000256" key="1">
    <source>
        <dbReference type="SAM" id="Phobius"/>
    </source>
</evidence>
<evidence type="ECO:0000313" key="3">
    <source>
        <dbReference type="WBParaSite" id="Gr19_v10_g1340.t1"/>
    </source>
</evidence>
<keyword evidence="1" id="KW-0472">Membrane</keyword>
<dbReference type="Proteomes" id="UP000887572">
    <property type="component" value="Unplaced"/>
</dbReference>